<organism evidence="4">
    <name type="scientific">hydrothermal vent metagenome</name>
    <dbReference type="NCBI Taxonomy" id="652676"/>
    <lineage>
        <taxon>unclassified sequences</taxon>
        <taxon>metagenomes</taxon>
        <taxon>ecological metagenomes</taxon>
    </lineage>
</organism>
<protein>
    <recommendedName>
        <fullName evidence="5">Glutathione S-transferase</fullName>
    </recommendedName>
</protein>
<dbReference type="InterPro" id="IPR036249">
    <property type="entry name" value="Thioredoxin-like_sf"/>
</dbReference>
<dbReference type="InterPro" id="IPR036282">
    <property type="entry name" value="Glutathione-S-Trfase_C_sf"/>
</dbReference>
<dbReference type="Gene3D" id="1.20.1050.10">
    <property type="match status" value="1"/>
</dbReference>
<sequence>MLKVYGADLSSPANKVRFVANFLEMDYEYIRISLKNGEHKKEDYLKIHPAGKIPSIDDEGFTLFESDTICKYLASREKSSLYPTDIKQRAIVDQWVDFSTIHIGVAMGKVLFNKVFAPIVGVPVDEQSMNDGYMFLSRYLPVLEGVLGKNKYLASGCLSLADMTLLATLDPLEVSGVEFDTYKNICQWRNSLKKESFYTKCHNSYGEVLKRFKK</sequence>
<dbReference type="SFLD" id="SFLDS00019">
    <property type="entry name" value="Glutathione_Transferase_(cytos"/>
    <property type="match status" value="1"/>
</dbReference>
<evidence type="ECO:0000259" key="3">
    <source>
        <dbReference type="PROSITE" id="PS50405"/>
    </source>
</evidence>
<dbReference type="InterPro" id="IPR040079">
    <property type="entry name" value="Glutathione_S-Trfase"/>
</dbReference>
<dbReference type="PROSITE" id="PS50405">
    <property type="entry name" value="GST_CTER"/>
    <property type="match status" value="1"/>
</dbReference>
<dbReference type="Gene3D" id="3.40.30.10">
    <property type="entry name" value="Glutaredoxin"/>
    <property type="match status" value="1"/>
</dbReference>
<dbReference type="SUPFAM" id="SSF47616">
    <property type="entry name" value="GST C-terminal domain-like"/>
    <property type="match status" value="1"/>
</dbReference>
<evidence type="ECO:0000256" key="1">
    <source>
        <dbReference type="ARBA" id="ARBA00011738"/>
    </source>
</evidence>
<dbReference type="AlphaFoldDB" id="A0A3B0TJJ3"/>
<dbReference type="SUPFAM" id="SSF52833">
    <property type="entry name" value="Thioredoxin-like"/>
    <property type="match status" value="1"/>
</dbReference>
<dbReference type="PANTHER" id="PTHR43969:SF9">
    <property type="entry name" value="GLUTATHIONE S TRANSFERASE D10, ISOFORM A-RELATED"/>
    <property type="match status" value="1"/>
</dbReference>
<dbReference type="InterPro" id="IPR004046">
    <property type="entry name" value="GST_C"/>
</dbReference>
<dbReference type="SFLD" id="SFLDG00358">
    <property type="entry name" value="Main_(cytGST)"/>
    <property type="match status" value="1"/>
</dbReference>
<dbReference type="InterPro" id="IPR010987">
    <property type="entry name" value="Glutathione-S-Trfase_C-like"/>
</dbReference>
<dbReference type="Pfam" id="PF00043">
    <property type="entry name" value="GST_C"/>
    <property type="match status" value="1"/>
</dbReference>
<evidence type="ECO:0008006" key="5">
    <source>
        <dbReference type="Google" id="ProtNLM"/>
    </source>
</evidence>
<dbReference type="EMBL" id="UOEN01000436">
    <property type="protein sequence ID" value="VAW18835.1"/>
    <property type="molecule type" value="Genomic_DNA"/>
</dbReference>
<dbReference type="InterPro" id="IPR004045">
    <property type="entry name" value="Glutathione_S-Trfase_N"/>
</dbReference>
<accession>A0A3B0TJJ3</accession>
<dbReference type="PANTHER" id="PTHR43969">
    <property type="entry name" value="GLUTATHIONE S TRANSFERASE D10, ISOFORM A-RELATED"/>
    <property type="match status" value="1"/>
</dbReference>
<dbReference type="GO" id="GO:0004364">
    <property type="term" value="F:glutathione transferase activity"/>
    <property type="evidence" value="ECO:0007669"/>
    <property type="project" value="TreeGrafter"/>
</dbReference>
<evidence type="ECO:0000313" key="4">
    <source>
        <dbReference type="EMBL" id="VAW18835.1"/>
    </source>
</evidence>
<comment type="subunit">
    <text evidence="1">Homodimer.</text>
</comment>
<feature type="domain" description="GST C-terminal" evidence="3">
    <location>
        <begin position="85"/>
        <end position="214"/>
    </location>
</feature>
<dbReference type="Pfam" id="PF02798">
    <property type="entry name" value="GST_N"/>
    <property type="match status" value="1"/>
</dbReference>
<reference evidence="4" key="1">
    <citation type="submission" date="2018-06" db="EMBL/GenBank/DDBJ databases">
        <authorList>
            <person name="Zhirakovskaya E."/>
        </authorList>
    </citation>
    <scope>NUCLEOTIDE SEQUENCE</scope>
</reference>
<evidence type="ECO:0000259" key="2">
    <source>
        <dbReference type="PROSITE" id="PS50404"/>
    </source>
</evidence>
<dbReference type="GO" id="GO:0006749">
    <property type="term" value="P:glutathione metabolic process"/>
    <property type="evidence" value="ECO:0007669"/>
    <property type="project" value="TreeGrafter"/>
</dbReference>
<proteinExistence type="predicted"/>
<feature type="domain" description="GST N-terminal" evidence="2">
    <location>
        <begin position="1"/>
        <end position="81"/>
    </location>
</feature>
<dbReference type="PROSITE" id="PS50404">
    <property type="entry name" value="GST_NTER"/>
    <property type="match status" value="1"/>
</dbReference>
<name>A0A3B0TJJ3_9ZZZZ</name>
<gene>
    <name evidence="4" type="ORF">MNBD_BACTEROID05-1212</name>
</gene>